<name>A0A561R3H5_9HYPH</name>
<reference evidence="2 3" key="1">
    <citation type="submission" date="2019-06" db="EMBL/GenBank/DDBJ databases">
        <title>Sorghum-associated microbial communities from plants grown in Nebraska, USA.</title>
        <authorList>
            <person name="Schachtman D."/>
        </authorList>
    </citation>
    <scope>NUCLEOTIDE SEQUENCE [LARGE SCALE GENOMIC DNA]</scope>
    <source>
        <strain evidence="2 3">1225</strain>
    </source>
</reference>
<feature type="domain" description="Polysaccharide pyruvyl transferase" evidence="1">
    <location>
        <begin position="123"/>
        <end position="251"/>
    </location>
</feature>
<dbReference type="GO" id="GO:0016740">
    <property type="term" value="F:transferase activity"/>
    <property type="evidence" value="ECO:0007669"/>
    <property type="project" value="UniProtKB-KW"/>
</dbReference>
<dbReference type="OrthoDB" id="9803627at2"/>
<keyword evidence="3" id="KW-1185">Reference proteome</keyword>
<accession>A0A561R3H5</accession>
<comment type="caution">
    <text evidence="2">The sequence shown here is derived from an EMBL/GenBank/DDBJ whole genome shotgun (WGS) entry which is preliminary data.</text>
</comment>
<dbReference type="Pfam" id="PF04230">
    <property type="entry name" value="PS_pyruv_trans"/>
    <property type="match status" value="1"/>
</dbReference>
<dbReference type="AlphaFoldDB" id="A0A561R3H5"/>
<sequence>MPLAAAKRLLSRNKRYPASGALARDGKKGVESLRFSWVWTTATHPDANLGDALSAVIVAAICQLPISRAAFSADSERLAAVGTIGHALHFGKVHLWGTGFDMGRDKTGALTGYSIPDDTEMVVHAVRGRRTAAALRQRGLDVGENYGDPVWFLPKVFPARVEKKWDLGVIVHISELDRPTADSLVRATIERYRIPPELADRVHIINTYTPATIDGLRDKVEEIAACRRILSTSLHGLVIAETYGIPCAWFATYAGPSGPLAIEGELSIDHRMKDFYSGVDRDYVLSYLQPLAQPTDWDGAIRFIDDNWRSLSYTGESLFRAFPLQKKVRFEDAVWIIPEQVLSKIPL</sequence>
<evidence type="ECO:0000259" key="1">
    <source>
        <dbReference type="Pfam" id="PF04230"/>
    </source>
</evidence>
<organism evidence="2 3">
    <name type="scientific">Neorhizobium alkalisoli</name>
    <dbReference type="NCBI Taxonomy" id="528178"/>
    <lineage>
        <taxon>Bacteria</taxon>
        <taxon>Pseudomonadati</taxon>
        <taxon>Pseudomonadota</taxon>
        <taxon>Alphaproteobacteria</taxon>
        <taxon>Hyphomicrobiales</taxon>
        <taxon>Rhizobiaceae</taxon>
        <taxon>Rhizobium/Agrobacterium group</taxon>
        <taxon>Neorhizobium</taxon>
    </lineage>
</organism>
<evidence type="ECO:0000313" key="3">
    <source>
        <dbReference type="Proteomes" id="UP000320653"/>
    </source>
</evidence>
<dbReference type="Proteomes" id="UP000320653">
    <property type="component" value="Unassembled WGS sequence"/>
</dbReference>
<dbReference type="InterPro" id="IPR007345">
    <property type="entry name" value="Polysacch_pyruvyl_Trfase"/>
</dbReference>
<proteinExistence type="predicted"/>
<gene>
    <name evidence="2" type="ORF">FHW37_102782</name>
</gene>
<keyword evidence="2" id="KW-0808">Transferase</keyword>
<evidence type="ECO:0000313" key="2">
    <source>
        <dbReference type="EMBL" id="TWF57141.1"/>
    </source>
</evidence>
<protein>
    <submittedName>
        <fullName evidence="2">Polysaccharide pyruvyl transferase</fullName>
    </submittedName>
</protein>
<dbReference type="EMBL" id="VIWP01000002">
    <property type="protein sequence ID" value="TWF57141.1"/>
    <property type="molecule type" value="Genomic_DNA"/>
</dbReference>